<dbReference type="Pfam" id="PF07396">
    <property type="entry name" value="Porin_O_P"/>
    <property type="match status" value="2"/>
</dbReference>
<dbReference type="InterPro" id="IPR010870">
    <property type="entry name" value="Porin_O/P"/>
</dbReference>
<gene>
    <name evidence="1" type="ORF">OQ497_06315</name>
</gene>
<name>A0ABT3QE57_9PROT</name>
<dbReference type="InterPro" id="IPR023614">
    <property type="entry name" value="Porin_dom_sf"/>
</dbReference>
<comment type="caution">
    <text evidence="1">The sequence shown here is derived from an EMBL/GenBank/DDBJ whole genome shotgun (WGS) entry which is preliminary data.</text>
</comment>
<dbReference type="EMBL" id="JAPIUZ010000002">
    <property type="protein sequence ID" value="MCX2563572.1"/>
    <property type="molecule type" value="Genomic_DNA"/>
</dbReference>
<organism evidence="1 2">
    <name type="scientific">Acetobacter thailandicus</name>
    <dbReference type="NCBI Taxonomy" id="1502842"/>
    <lineage>
        <taxon>Bacteria</taxon>
        <taxon>Pseudomonadati</taxon>
        <taxon>Pseudomonadota</taxon>
        <taxon>Alphaproteobacteria</taxon>
        <taxon>Acetobacterales</taxon>
        <taxon>Acetobacteraceae</taxon>
        <taxon>Acetobacter</taxon>
    </lineage>
</organism>
<reference evidence="1 2" key="1">
    <citation type="submission" date="2022-11" db="EMBL/GenBank/DDBJ databases">
        <title>Genome sequencing of Acetobacter type strain.</title>
        <authorList>
            <person name="Heo J."/>
            <person name="Lee D."/>
            <person name="Han B.-H."/>
            <person name="Hong S.-B."/>
            <person name="Kwon S.-W."/>
        </authorList>
    </citation>
    <scope>NUCLEOTIDE SEQUENCE [LARGE SCALE GENOMIC DNA]</scope>
    <source>
        <strain evidence="1 2">KACC 21253</strain>
    </source>
</reference>
<keyword evidence="2" id="KW-1185">Reference proteome</keyword>
<protein>
    <submittedName>
        <fullName evidence="1">Porin</fullName>
    </submittedName>
</protein>
<dbReference type="RefSeq" id="WP_173559187.1">
    <property type="nucleotide sequence ID" value="NZ_JAPIUZ010000002.1"/>
</dbReference>
<dbReference type="Proteomes" id="UP001301152">
    <property type="component" value="Unassembled WGS sequence"/>
</dbReference>
<accession>A0ABT3QE57</accession>
<evidence type="ECO:0000313" key="1">
    <source>
        <dbReference type="EMBL" id="MCX2563572.1"/>
    </source>
</evidence>
<sequence length="468" mass="52473">MGQIESRKVYVKKVTYNKKQNEDASVVRRINYSGTPEESIRFHDPYAERAESNNYFEKLFGYSARDNKSTTQVNGLILKWGNGIPAITTENGDYSFRLRGRILADYGSSFGSRFHNLNVSRTMMRAARIGAEGRIKQLSWVIESDFSSNSLVLMSAYATWTTKTFGHVAEYTLGHKFSERGFDGSTGSYNTVFLDRDLVATTLVPVMGWYGLGGAYKIYGNNWHVATQIAGDQVNNVNMKNNIRDDITYLARAHYIPFRNNTYLLHLGIWGYYEDVKPAQNFTQDIEALSRTNNNFNLQFGPTAPLAHSFAGGLELFGMRKSMWALVEFGARRMTLRRTSGIASSSTDFAGMTGTVRAFSAQYGVFLTGEKPNYMPRNGVWGLPHVLHPVIDGGMGAWELAFRWDWANSSHVFSGADAWTLTAGLNWYLMSTAHLMFNYTHAHVYNATGDYIGSNSGDTFGARVAVIF</sequence>
<dbReference type="Gene3D" id="2.40.160.10">
    <property type="entry name" value="Porin"/>
    <property type="match status" value="1"/>
</dbReference>
<evidence type="ECO:0000313" key="2">
    <source>
        <dbReference type="Proteomes" id="UP001301152"/>
    </source>
</evidence>
<proteinExistence type="predicted"/>